<dbReference type="AlphaFoldDB" id="A0A1M4W671"/>
<evidence type="ECO:0000313" key="1">
    <source>
        <dbReference type="EMBL" id="SHE76650.1"/>
    </source>
</evidence>
<reference evidence="2" key="1">
    <citation type="submission" date="2016-11" db="EMBL/GenBank/DDBJ databases">
        <authorList>
            <person name="Varghese N."/>
            <person name="Submissions S."/>
        </authorList>
    </citation>
    <scope>NUCLEOTIDE SEQUENCE [LARGE SCALE GENOMIC DNA]</scope>
    <source>
        <strain evidence="2">DSM 17539</strain>
    </source>
</reference>
<sequence>MRIDEDWMVFGQADFNLRENLAVDNNICSWIKILSY</sequence>
<dbReference type="Proteomes" id="UP000184406">
    <property type="component" value="Unassembled WGS sequence"/>
</dbReference>
<evidence type="ECO:0000313" key="2">
    <source>
        <dbReference type="Proteomes" id="UP000184406"/>
    </source>
</evidence>
<dbReference type="EMBL" id="FQUX01000001">
    <property type="protein sequence ID" value="SHE76650.1"/>
    <property type="molecule type" value="Genomic_DNA"/>
</dbReference>
<proteinExistence type="predicted"/>
<name>A0A1M4W671_9FLAO</name>
<gene>
    <name evidence="1" type="ORF">SAMN03080594_1011220</name>
</gene>
<protein>
    <submittedName>
        <fullName evidence="1">Uncharacterized protein</fullName>
    </submittedName>
</protein>
<keyword evidence="2" id="KW-1185">Reference proteome</keyword>
<accession>A0A1M4W671</accession>
<organism evidence="1 2">
    <name type="scientific">Arenibacter palladensis</name>
    <dbReference type="NCBI Taxonomy" id="237373"/>
    <lineage>
        <taxon>Bacteria</taxon>
        <taxon>Pseudomonadati</taxon>
        <taxon>Bacteroidota</taxon>
        <taxon>Flavobacteriia</taxon>
        <taxon>Flavobacteriales</taxon>
        <taxon>Flavobacteriaceae</taxon>
        <taxon>Arenibacter</taxon>
    </lineage>
</organism>